<comment type="caution">
    <text evidence="1">The sequence shown here is derived from an EMBL/GenBank/DDBJ whole genome shotgun (WGS) entry which is preliminary data.</text>
</comment>
<accession>A0A9X4NP93</accession>
<name>A0A9X4NP93_9BURK</name>
<keyword evidence="2" id="KW-1185">Reference proteome</keyword>
<dbReference type="EMBL" id="AOGK01000001">
    <property type="protein sequence ID" value="MDG5974036.1"/>
    <property type="molecule type" value="Genomic_DNA"/>
</dbReference>
<reference evidence="1" key="1">
    <citation type="submission" date="2013-01" db="EMBL/GenBank/DDBJ databases">
        <title>Genome draft of Hydrogenophaga taeniospiralis 2K1.</title>
        <authorList>
            <person name="Gomila M."/>
            <person name="Lalucat J."/>
        </authorList>
    </citation>
    <scope>NUCLEOTIDE SEQUENCE</scope>
    <source>
        <strain evidence="1">CCUG 15921</strain>
    </source>
</reference>
<sequence length="71" mass="8029">MLHCSERFFQAAWLPGQIAADHTDGKGIARGLHVHDVLNHLFGNGEILAVLHVHESQQVVPKRYRRGERAH</sequence>
<evidence type="ECO:0000313" key="1">
    <source>
        <dbReference type="EMBL" id="MDG5974036.1"/>
    </source>
</evidence>
<proteinExistence type="predicted"/>
<dbReference type="AlphaFoldDB" id="A0A9X4NP93"/>
<gene>
    <name evidence="1" type="ORF">H010_02155</name>
</gene>
<evidence type="ECO:0000313" key="2">
    <source>
        <dbReference type="Proteomes" id="UP001152876"/>
    </source>
</evidence>
<organism evidence="1 2">
    <name type="scientific">Hydrogenophaga taeniospiralis CCUG 15921</name>
    <dbReference type="NCBI Taxonomy" id="1281780"/>
    <lineage>
        <taxon>Bacteria</taxon>
        <taxon>Pseudomonadati</taxon>
        <taxon>Pseudomonadota</taxon>
        <taxon>Betaproteobacteria</taxon>
        <taxon>Burkholderiales</taxon>
        <taxon>Comamonadaceae</taxon>
        <taxon>Hydrogenophaga</taxon>
    </lineage>
</organism>
<dbReference type="Proteomes" id="UP001152876">
    <property type="component" value="Unassembled WGS sequence"/>
</dbReference>
<protein>
    <submittedName>
        <fullName evidence="1">Uncharacterized protein</fullName>
    </submittedName>
</protein>